<evidence type="ECO:0000313" key="11">
    <source>
        <dbReference type="EMBL" id="GAA2885638.1"/>
    </source>
</evidence>
<keyword evidence="5" id="KW-0378">Hydrolase</keyword>
<name>A0ABN3W3P4_9ACTN</name>
<dbReference type="Proteomes" id="UP001500831">
    <property type="component" value="Unassembled WGS sequence"/>
</dbReference>
<evidence type="ECO:0000256" key="7">
    <source>
        <dbReference type="ARBA" id="ARBA00023049"/>
    </source>
</evidence>
<keyword evidence="6" id="KW-0862">Zinc</keyword>
<sequence length="280" mass="30340">MAPGRGSEGFRIAPATETAPGRGSEPHAPPPGQAAEMLADLRRRLPSARLPRLPVTVPMWAHVLTDGRLGASDTAVRSQVAMLNAAYGGELGGADTGIRFRLDGITRTVNAAWFRDPVTFERSIKRARKGGAETLNLYVAQLGELVLGYSTYPYLYRSDPRLDGVVIDWRSLPGGSLRNFDRGFTGVHEIGHWFGLLHTFEHGCAAPGDGVDDTAPEGQPTQGCPAGKDTCVGDGPDPLHNFMDYSDDRCMSEFTPGQALRMQEMWAAYRAPEADTTLDR</sequence>
<evidence type="ECO:0000256" key="8">
    <source>
        <dbReference type="ARBA" id="ARBA00023157"/>
    </source>
</evidence>
<keyword evidence="8" id="KW-1015">Disulfide bond</keyword>
<keyword evidence="3" id="KW-0479">Metal-binding</keyword>
<organism evidence="11 12">
    <name type="scientific">Streptosporangium fragile</name>
    <dbReference type="NCBI Taxonomy" id="46186"/>
    <lineage>
        <taxon>Bacteria</taxon>
        <taxon>Bacillati</taxon>
        <taxon>Actinomycetota</taxon>
        <taxon>Actinomycetes</taxon>
        <taxon>Streptosporangiales</taxon>
        <taxon>Streptosporangiaceae</taxon>
        <taxon>Streptosporangium</taxon>
    </lineage>
</organism>
<feature type="domain" description="Peptidase M43 pregnancy-associated plasma-A" evidence="10">
    <location>
        <begin position="185"/>
        <end position="265"/>
    </location>
</feature>
<evidence type="ECO:0000256" key="3">
    <source>
        <dbReference type="ARBA" id="ARBA00022723"/>
    </source>
</evidence>
<dbReference type="GO" id="GO:0008237">
    <property type="term" value="F:metallopeptidase activity"/>
    <property type="evidence" value="ECO:0007669"/>
    <property type="project" value="UniProtKB-KW"/>
</dbReference>
<evidence type="ECO:0000256" key="5">
    <source>
        <dbReference type="ARBA" id="ARBA00022801"/>
    </source>
</evidence>
<dbReference type="PANTHER" id="PTHR47466">
    <property type="match status" value="1"/>
</dbReference>
<keyword evidence="12" id="KW-1185">Reference proteome</keyword>
<dbReference type="SUPFAM" id="SSF55486">
    <property type="entry name" value="Metalloproteases ('zincins'), catalytic domain"/>
    <property type="match status" value="1"/>
</dbReference>
<dbReference type="CDD" id="cd04275">
    <property type="entry name" value="ZnMc_pappalysin_like"/>
    <property type="match status" value="1"/>
</dbReference>
<dbReference type="InterPro" id="IPR024079">
    <property type="entry name" value="MetalloPept_cat_dom_sf"/>
</dbReference>
<gene>
    <name evidence="11" type="ORF">GCM10010517_49290</name>
</gene>
<accession>A0ABN3W3P4</accession>
<keyword evidence="2" id="KW-0645">Protease</keyword>
<evidence type="ECO:0000256" key="9">
    <source>
        <dbReference type="SAM" id="MobiDB-lite"/>
    </source>
</evidence>
<comment type="caution">
    <text evidence="11">The sequence shown here is derived from an EMBL/GenBank/DDBJ whole genome shotgun (WGS) entry which is preliminary data.</text>
</comment>
<dbReference type="Gene3D" id="3.40.390.10">
    <property type="entry name" value="Collagenase (Catalytic Domain)"/>
    <property type="match status" value="1"/>
</dbReference>
<dbReference type="InterPro" id="IPR008754">
    <property type="entry name" value="Peptidase_M43"/>
</dbReference>
<comment type="similarity">
    <text evidence="1">Belongs to the peptidase M43B family.</text>
</comment>
<dbReference type="PANTHER" id="PTHR47466:SF1">
    <property type="entry name" value="METALLOPROTEASE MEP1 (AFU_ORTHOLOGUE AFUA_1G07730)-RELATED"/>
    <property type="match status" value="1"/>
</dbReference>
<evidence type="ECO:0000259" key="10">
    <source>
        <dbReference type="Pfam" id="PF05572"/>
    </source>
</evidence>
<dbReference type="Pfam" id="PF05572">
    <property type="entry name" value="Peptidase_M43"/>
    <property type="match status" value="1"/>
</dbReference>
<evidence type="ECO:0000256" key="1">
    <source>
        <dbReference type="ARBA" id="ARBA00008721"/>
    </source>
</evidence>
<proteinExistence type="inferred from homology"/>
<evidence type="ECO:0000256" key="4">
    <source>
        <dbReference type="ARBA" id="ARBA00022729"/>
    </source>
</evidence>
<feature type="region of interest" description="Disordered" evidence="9">
    <location>
        <begin position="1"/>
        <end position="32"/>
    </location>
</feature>
<reference evidence="11 12" key="1">
    <citation type="journal article" date="2019" name="Int. J. Syst. Evol. Microbiol.">
        <title>The Global Catalogue of Microorganisms (GCM) 10K type strain sequencing project: providing services to taxonomists for standard genome sequencing and annotation.</title>
        <authorList>
            <consortium name="The Broad Institute Genomics Platform"/>
            <consortium name="The Broad Institute Genome Sequencing Center for Infectious Disease"/>
            <person name="Wu L."/>
            <person name="Ma J."/>
        </authorList>
    </citation>
    <scope>NUCLEOTIDE SEQUENCE [LARGE SCALE GENOMIC DNA]</scope>
    <source>
        <strain evidence="11 12">JCM 6242</strain>
    </source>
</reference>
<evidence type="ECO:0000256" key="2">
    <source>
        <dbReference type="ARBA" id="ARBA00022670"/>
    </source>
</evidence>
<protein>
    <submittedName>
        <fullName evidence="11">Zinc metalloprotease</fullName>
    </submittedName>
</protein>
<dbReference type="EMBL" id="BAAAVI010000038">
    <property type="protein sequence ID" value="GAA2885638.1"/>
    <property type="molecule type" value="Genomic_DNA"/>
</dbReference>
<evidence type="ECO:0000256" key="6">
    <source>
        <dbReference type="ARBA" id="ARBA00022833"/>
    </source>
</evidence>
<keyword evidence="7 11" id="KW-0482">Metalloprotease</keyword>
<evidence type="ECO:0000313" key="12">
    <source>
        <dbReference type="Proteomes" id="UP001500831"/>
    </source>
</evidence>
<keyword evidence="4" id="KW-0732">Signal</keyword>